<dbReference type="Gene3D" id="3.40.50.1820">
    <property type="entry name" value="alpha/beta hydrolase"/>
    <property type="match status" value="1"/>
</dbReference>
<reference evidence="1" key="1">
    <citation type="submission" date="2023-08" db="EMBL/GenBank/DDBJ databases">
        <authorList>
            <person name="Chen Y."/>
            <person name="Shah S."/>
            <person name="Dougan E. K."/>
            <person name="Thang M."/>
            <person name="Chan C."/>
        </authorList>
    </citation>
    <scope>NUCLEOTIDE SEQUENCE</scope>
</reference>
<organism evidence="1 2">
    <name type="scientific">Effrenium voratum</name>
    <dbReference type="NCBI Taxonomy" id="2562239"/>
    <lineage>
        <taxon>Eukaryota</taxon>
        <taxon>Sar</taxon>
        <taxon>Alveolata</taxon>
        <taxon>Dinophyceae</taxon>
        <taxon>Suessiales</taxon>
        <taxon>Symbiodiniaceae</taxon>
        <taxon>Effrenium</taxon>
    </lineage>
</organism>
<keyword evidence="2" id="KW-1185">Reference proteome</keyword>
<comment type="caution">
    <text evidence="1">The sequence shown here is derived from an EMBL/GenBank/DDBJ whole genome shotgun (WGS) entry which is preliminary data.</text>
</comment>
<evidence type="ECO:0008006" key="3">
    <source>
        <dbReference type="Google" id="ProtNLM"/>
    </source>
</evidence>
<dbReference type="SUPFAM" id="SSF53474">
    <property type="entry name" value="alpha/beta-Hydrolases"/>
    <property type="match status" value="1"/>
</dbReference>
<name>A0AA36J8R5_9DINO</name>
<evidence type="ECO:0000313" key="2">
    <source>
        <dbReference type="Proteomes" id="UP001178507"/>
    </source>
</evidence>
<protein>
    <recommendedName>
        <fullName evidence="3">Dienelactone hydrolase domain-containing protein</fullName>
    </recommendedName>
</protein>
<sequence>MSSPSGVGCPCGCPKSWSPTKGAPTMMACPRTSTCSPGEVRVCARVFPRLLESRETLPMVLKVVDAMKAAGVVKFGVLGVCYGAWLGFHLSKARPDQVVCGISPHPAVHLESVAGGDALLLAAQVACPWAFFPAGDPSVDGGVGADPAIYDAEGELFRKLEDKLPGKNLTKRYREVRHGFFARGAIKDGWKAGDGDQVRQAVADCFADCAAFLQAHGIWKPEPSSWKFLARYCCGG</sequence>
<dbReference type="InterPro" id="IPR029058">
    <property type="entry name" value="AB_hydrolase_fold"/>
</dbReference>
<gene>
    <name evidence="1" type="ORF">EVOR1521_LOCUS24369</name>
</gene>
<dbReference type="AlphaFoldDB" id="A0AA36J8R5"/>
<proteinExistence type="predicted"/>
<dbReference type="Proteomes" id="UP001178507">
    <property type="component" value="Unassembled WGS sequence"/>
</dbReference>
<accession>A0AA36J8R5</accession>
<evidence type="ECO:0000313" key="1">
    <source>
        <dbReference type="EMBL" id="CAJ1401172.1"/>
    </source>
</evidence>
<dbReference type="EMBL" id="CAUJNA010003403">
    <property type="protein sequence ID" value="CAJ1401172.1"/>
    <property type="molecule type" value="Genomic_DNA"/>
</dbReference>